<evidence type="ECO:0000256" key="5">
    <source>
        <dbReference type="SAM" id="MobiDB-lite"/>
    </source>
</evidence>
<evidence type="ECO:0000256" key="1">
    <source>
        <dbReference type="ARBA" id="ARBA00022723"/>
    </source>
</evidence>
<keyword evidence="2 4" id="KW-0863">Zinc-finger</keyword>
<reference evidence="7" key="1">
    <citation type="submission" date="2021-01" db="EMBL/GenBank/DDBJ databases">
        <title>Adiantum capillus-veneris genome.</title>
        <authorList>
            <person name="Fang Y."/>
            <person name="Liao Q."/>
        </authorList>
    </citation>
    <scope>NUCLEOTIDE SEQUENCE</scope>
    <source>
        <strain evidence="7">H3</strain>
        <tissue evidence="7">Leaf</tissue>
    </source>
</reference>
<name>A0A9D4UPZ3_ADICA</name>
<feature type="region of interest" description="Disordered" evidence="5">
    <location>
        <begin position="1"/>
        <end position="24"/>
    </location>
</feature>
<accession>A0A9D4UPZ3</accession>
<feature type="compositionally biased region" description="Polar residues" evidence="5">
    <location>
        <begin position="363"/>
        <end position="375"/>
    </location>
</feature>
<dbReference type="Gene3D" id="3.10.20.90">
    <property type="entry name" value="Phosphatidylinositol 3-kinase Catalytic Subunit, Chain A, domain 1"/>
    <property type="match status" value="1"/>
</dbReference>
<dbReference type="Proteomes" id="UP000886520">
    <property type="component" value="Chromosome 13"/>
</dbReference>
<feature type="region of interest" description="Disordered" evidence="5">
    <location>
        <begin position="286"/>
        <end position="388"/>
    </location>
</feature>
<dbReference type="PANTHER" id="PTHR46537:SF3">
    <property type="entry name" value="E3 UBIQUITIN-PROTEIN LIGASE RING1A"/>
    <property type="match status" value="1"/>
</dbReference>
<dbReference type="OrthoDB" id="337575at2759"/>
<dbReference type="PANTHER" id="PTHR46537">
    <property type="entry name" value="OS11G0578200 PROTEIN"/>
    <property type="match status" value="1"/>
</dbReference>
<dbReference type="EMBL" id="JABFUD020000013">
    <property type="protein sequence ID" value="KAI5071702.1"/>
    <property type="molecule type" value="Genomic_DNA"/>
</dbReference>
<evidence type="ECO:0000256" key="4">
    <source>
        <dbReference type="PROSITE-ProRule" id="PRU00175"/>
    </source>
</evidence>
<dbReference type="InterPro" id="IPR013083">
    <property type="entry name" value="Znf_RING/FYVE/PHD"/>
</dbReference>
<evidence type="ECO:0000256" key="3">
    <source>
        <dbReference type="ARBA" id="ARBA00022833"/>
    </source>
</evidence>
<dbReference type="InterPro" id="IPR044592">
    <property type="entry name" value="RING1A/B"/>
</dbReference>
<organism evidence="7 8">
    <name type="scientific">Adiantum capillus-veneris</name>
    <name type="common">Maidenhair fern</name>
    <dbReference type="NCBI Taxonomy" id="13818"/>
    <lineage>
        <taxon>Eukaryota</taxon>
        <taxon>Viridiplantae</taxon>
        <taxon>Streptophyta</taxon>
        <taxon>Embryophyta</taxon>
        <taxon>Tracheophyta</taxon>
        <taxon>Polypodiopsida</taxon>
        <taxon>Polypodiidae</taxon>
        <taxon>Polypodiales</taxon>
        <taxon>Pteridineae</taxon>
        <taxon>Pteridaceae</taxon>
        <taxon>Vittarioideae</taxon>
        <taxon>Adiantum</taxon>
    </lineage>
</organism>
<proteinExistence type="predicted"/>
<keyword evidence="1" id="KW-0479">Metal-binding</keyword>
<dbReference type="PROSITE" id="PS50089">
    <property type="entry name" value="ZF_RING_2"/>
    <property type="match status" value="1"/>
</dbReference>
<dbReference type="InterPro" id="IPR017907">
    <property type="entry name" value="Znf_RING_CS"/>
</dbReference>
<evidence type="ECO:0000256" key="2">
    <source>
        <dbReference type="ARBA" id="ARBA00022771"/>
    </source>
</evidence>
<feature type="domain" description="RING-type" evidence="6">
    <location>
        <begin position="176"/>
        <end position="216"/>
    </location>
</feature>
<dbReference type="SMART" id="SM00184">
    <property type="entry name" value="RING"/>
    <property type="match status" value="1"/>
</dbReference>
<feature type="compositionally biased region" description="Acidic residues" evidence="5">
    <location>
        <begin position="62"/>
        <end position="89"/>
    </location>
</feature>
<evidence type="ECO:0000259" key="6">
    <source>
        <dbReference type="PROSITE" id="PS50089"/>
    </source>
</evidence>
<dbReference type="PROSITE" id="PS00518">
    <property type="entry name" value="ZF_RING_1"/>
    <property type="match status" value="1"/>
</dbReference>
<keyword evidence="8" id="KW-1185">Reference proteome</keyword>
<comment type="caution">
    <text evidence="7">The sequence shown here is derived from an EMBL/GenBank/DDBJ whole genome shotgun (WGS) entry which is preliminary data.</text>
</comment>
<dbReference type="Pfam" id="PF13923">
    <property type="entry name" value="zf-C3HC4_2"/>
    <property type="match status" value="1"/>
</dbReference>
<gene>
    <name evidence="7" type="ORF">GOP47_0013953</name>
</gene>
<dbReference type="InterPro" id="IPR001841">
    <property type="entry name" value="Znf_RING"/>
</dbReference>
<dbReference type="Gene3D" id="3.30.40.10">
    <property type="entry name" value="Zinc/RING finger domain, C3HC4 (zinc finger)"/>
    <property type="match status" value="1"/>
</dbReference>
<evidence type="ECO:0000313" key="7">
    <source>
        <dbReference type="EMBL" id="KAI5071702.1"/>
    </source>
</evidence>
<feature type="compositionally biased region" description="Basic and acidic residues" evidence="5">
    <location>
        <begin position="128"/>
        <end position="145"/>
    </location>
</feature>
<feature type="compositionally biased region" description="Polar residues" evidence="5">
    <location>
        <begin position="303"/>
        <end position="315"/>
    </location>
</feature>
<feature type="compositionally biased region" description="Acidic residues" evidence="5">
    <location>
        <begin position="107"/>
        <end position="127"/>
    </location>
</feature>
<sequence length="562" mass="62427">MDPEVLPDASTASQQPGEASVEPEVLAHGNLALINKALQNAMQDGAPAIEKETTVGGAGGREEDEQEEEEAADGMEEEEEEEETLEGEESQGGRSGATSEAAVDKEEAAEEGEEDTMGQDGEEEEEEREGKEGKAGSAEVRKTTSEGDASEPSPPTSTLDEFVEVDLSDIRKDVQCPICLGIIRKTRTVMECLHRFCRECIDKSMRLGNNECPVCRTHCASRRSLRDDLNFDALIAALYPNVDSYEEEEFALREENERRNKQLQQSIAETLERQSDAITRRCTTSKVTAATGVRKSQPKYRNVENQSRGKTSQSYRADDEDYTEEIEQTVAPETATRERRTRRRKRETTTLQLEATDDEQGDVQANKSSRLNTAKTNDDTKGETSGGAVGRLEGLATWARAGSRSTARYGNLNSSNNRLIARATMLLEALSAATQMERDIEFDVHLILQPFTSDDDDDNLPSLDKPYISCPANVTVQHVCEFLVNRLPIDPEEQLELILGSNEGQDLFTDSKPNHSKQKGTYDGSEGFKVPEILHPQATLGQIHEILWHCHGNLVLLYRRRI</sequence>
<dbReference type="AlphaFoldDB" id="A0A9D4UPZ3"/>
<feature type="compositionally biased region" description="Acidic residues" evidence="5">
    <location>
        <begin position="318"/>
        <end position="327"/>
    </location>
</feature>
<dbReference type="CDD" id="cd16531">
    <property type="entry name" value="RING-HC_RING1-like"/>
    <property type="match status" value="1"/>
</dbReference>
<protein>
    <recommendedName>
        <fullName evidence="6">RING-type domain-containing protein</fullName>
    </recommendedName>
</protein>
<feature type="region of interest" description="Disordered" evidence="5">
    <location>
        <begin position="44"/>
        <end position="159"/>
    </location>
</feature>
<evidence type="ECO:0000313" key="8">
    <source>
        <dbReference type="Proteomes" id="UP000886520"/>
    </source>
</evidence>
<dbReference type="SUPFAM" id="SSF57850">
    <property type="entry name" value="RING/U-box"/>
    <property type="match status" value="1"/>
</dbReference>
<dbReference type="GO" id="GO:0008270">
    <property type="term" value="F:zinc ion binding"/>
    <property type="evidence" value="ECO:0007669"/>
    <property type="project" value="UniProtKB-KW"/>
</dbReference>
<keyword evidence="3" id="KW-0862">Zinc</keyword>